<feature type="region of interest" description="Disordered" evidence="1">
    <location>
        <begin position="1"/>
        <end position="70"/>
    </location>
</feature>
<feature type="region of interest" description="Disordered" evidence="1">
    <location>
        <begin position="99"/>
        <end position="118"/>
    </location>
</feature>
<feature type="compositionally biased region" description="Basic and acidic residues" evidence="1">
    <location>
        <begin position="1"/>
        <end position="41"/>
    </location>
</feature>
<protein>
    <submittedName>
        <fullName evidence="3">Uncharacterized protein</fullName>
    </submittedName>
</protein>
<evidence type="ECO:0000256" key="1">
    <source>
        <dbReference type="SAM" id="MobiDB-lite"/>
    </source>
</evidence>
<evidence type="ECO:0000313" key="3">
    <source>
        <dbReference type="WBParaSite" id="jg22191"/>
    </source>
</evidence>
<accession>A0A915DRM9</accession>
<organism evidence="2 3">
    <name type="scientific">Ditylenchus dipsaci</name>
    <dbReference type="NCBI Taxonomy" id="166011"/>
    <lineage>
        <taxon>Eukaryota</taxon>
        <taxon>Metazoa</taxon>
        <taxon>Ecdysozoa</taxon>
        <taxon>Nematoda</taxon>
        <taxon>Chromadorea</taxon>
        <taxon>Rhabditida</taxon>
        <taxon>Tylenchina</taxon>
        <taxon>Tylenchomorpha</taxon>
        <taxon>Sphaerularioidea</taxon>
        <taxon>Anguinidae</taxon>
        <taxon>Anguininae</taxon>
        <taxon>Ditylenchus</taxon>
    </lineage>
</organism>
<proteinExistence type="predicted"/>
<dbReference type="Proteomes" id="UP000887574">
    <property type="component" value="Unplaced"/>
</dbReference>
<name>A0A915DRM9_9BILA</name>
<evidence type="ECO:0000313" key="2">
    <source>
        <dbReference type="Proteomes" id="UP000887574"/>
    </source>
</evidence>
<reference evidence="3" key="1">
    <citation type="submission" date="2022-11" db="UniProtKB">
        <authorList>
            <consortium name="WormBaseParasite"/>
        </authorList>
    </citation>
    <scope>IDENTIFICATION</scope>
</reference>
<sequence length="187" mass="20806">MLDLHEGSRVPRASKGREAARYRVKLHERSRVAKSLQEPRRWQVPGQASRTFESRQEPAKSAKRPGTGARVFQTGFPETLSDRVQLEGCLNLAWLPRPSKGAKRPGTGPMSTKGQGLPRAFKGCEAARYRAKVYERSKTTKGLQGPPRARSGMYRANVYEKSIATNNLQGPRSGQVPGQCLRKVKVH</sequence>
<keyword evidence="2" id="KW-1185">Reference proteome</keyword>
<dbReference type="AlphaFoldDB" id="A0A915DRM9"/>
<dbReference type="WBParaSite" id="jg22191">
    <property type="protein sequence ID" value="jg22191"/>
    <property type="gene ID" value="jg22191"/>
</dbReference>